<dbReference type="InterPro" id="IPR007052">
    <property type="entry name" value="CS_dom"/>
</dbReference>
<dbReference type="Pfam" id="PF04387">
    <property type="entry name" value="PTPLA"/>
    <property type="match status" value="1"/>
</dbReference>
<gene>
    <name evidence="18" type="ORF">MELIAE_LOCUS4862</name>
</gene>
<dbReference type="GO" id="GO:0030497">
    <property type="term" value="P:fatty acid elongation"/>
    <property type="evidence" value="ECO:0007669"/>
    <property type="project" value="TreeGrafter"/>
</dbReference>
<dbReference type="GO" id="GO:0042761">
    <property type="term" value="P:very long-chain fatty acid biosynthetic process"/>
    <property type="evidence" value="ECO:0007669"/>
    <property type="project" value="TreeGrafter"/>
</dbReference>
<evidence type="ECO:0000256" key="13">
    <source>
        <dbReference type="ARBA" id="ARBA00023160"/>
    </source>
</evidence>
<name>A0A9P0AXJ9_BRAAE</name>
<evidence type="ECO:0000256" key="6">
    <source>
        <dbReference type="ARBA" id="ARBA00022692"/>
    </source>
</evidence>
<evidence type="ECO:0000313" key="19">
    <source>
        <dbReference type="Proteomes" id="UP001154078"/>
    </source>
</evidence>
<dbReference type="FunFam" id="2.60.40.790:FF:000013">
    <property type="entry name" value="Very-long-chain (3R)-3-hydroxyacyl-CoA dehydratase"/>
    <property type="match status" value="1"/>
</dbReference>
<feature type="transmembrane region" description="Helical" evidence="16">
    <location>
        <begin position="215"/>
        <end position="233"/>
    </location>
</feature>
<evidence type="ECO:0000313" key="18">
    <source>
        <dbReference type="EMBL" id="CAH0552699.1"/>
    </source>
</evidence>
<keyword evidence="6 16" id="KW-0812">Transmembrane</keyword>
<dbReference type="AlphaFoldDB" id="A0A9P0AXJ9"/>
<keyword evidence="14 16" id="KW-0456">Lyase</keyword>
<dbReference type="SUPFAM" id="SSF49764">
    <property type="entry name" value="HSP20-like chaperones"/>
    <property type="match status" value="1"/>
</dbReference>
<dbReference type="EC" id="4.2.1.134" evidence="4 16"/>
<feature type="transmembrane region" description="Helical" evidence="16">
    <location>
        <begin position="245"/>
        <end position="262"/>
    </location>
</feature>
<dbReference type="Pfam" id="PF04969">
    <property type="entry name" value="CS"/>
    <property type="match status" value="1"/>
</dbReference>
<dbReference type="GO" id="GO:0030148">
    <property type="term" value="P:sphingolipid biosynthetic process"/>
    <property type="evidence" value="ECO:0007669"/>
    <property type="project" value="TreeGrafter"/>
</dbReference>
<dbReference type="InterPro" id="IPR007482">
    <property type="entry name" value="Tyr_Pase-like_PTPLA"/>
</dbReference>
<dbReference type="Gene3D" id="2.60.40.790">
    <property type="match status" value="1"/>
</dbReference>
<keyword evidence="11 16" id="KW-0443">Lipid metabolism</keyword>
<evidence type="ECO:0000256" key="15">
    <source>
        <dbReference type="ARBA" id="ARBA00025733"/>
    </source>
</evidence>
<keyword evidence="9 16" id="KW-1133">Transmembrane helix</keyword>
<organism evidence="18 19">
    <name type="scientific">Brassicogethes aeneus</name>
    <name type="common">Rape pollen beetle</name>
    <name type="synonym">Meligethes aeneus</name>
    <dbReference type="NCBI Taxonomy" id="1431903"/>
    <lineage>
        <taxon>Eukaryota</taxon>
        <taxon>Metazoa</taxon>
        <taxon>Ecdysozoa</taxon>
        <taxon>Arthropoda</taxon>
        <taxon>Hexapoda</taxon>
        <taxon>Insecta</taxon>
        <taxon>Pterygota</taxon>
        <taxon>Neoptera</taxon>
        <taxon>Endopterygota</taxon>
        <taxon>Coleoptera</taxon>
        <taxon>Polyphaga</taxon>
        <taxon>Cucujiformia</taxon>
        <taxon>Nitidulidae</taxon>
        <taxon>Meligethinae</taxon>
        <taxon>Brassicogethes</taxon>
    </lineage>
</organism>
<sequence length="366" mass="43306">MTVPSPFVYWAQNEKTLFLKIDLKDAEDVDVRLSKRNLQFSSKGSGAHGLKNYAFSLNFKWDIDVEESIYKVTGHKVDFIITKAENGWWPRLISKPQKPAWLKIDFDRWQTEEDFNEEEVRDIQEDYPDLYDKLHKQEMGYRKEDFKKVYLTLYNLLMYVGFMYVVIVLCIRFARDGTESYPGTYEAVGPAVIFLQLLQFLEVMHPIFGYVKSGVLMPAMQVSGRFIVIFFMVEKEPRIQKMPVVFYLLLTWSAVEIIRYPYYMSQLHKKENGILTWLRYTVWIFLYPIGFLCESVIIFRNLIFIEHSGKWSVSMPNTLNFTFHVPTILRFYLLIAMIPSSFTLMSHMYKARVQRLGSKKGKFRKS</sequence>
<comment type="similarity">
    <text evidence="3 16">Belongs to the very long-chain fatty acids dehydratase HACD family.</text>
</comment>
<dbReference type="Proteomes" id="UP001154078">
    <property type="component" value="Chromosome 3"/>
</dbReference>
<dbReference type="InterPro" id="IPR008978">
    <property type="entry name" value="HSP20-like_chaperone"/>
</dbReference>
<keyword evidence="7 16" id="KW-0256">Endoplasmic reticulum</keyword>
<evidence type="ECO:0000256" key="16">
    <source>
        <dbReference type="RuleBase" id="RU363109"/>
    </source>
</evidence>
<evidence type="ECO:0000256" key="10">
    <source>
        <dbReference type="ARBA" id="ARBA00023054"/>
    </source>
</evidence>
<keyword evidence="12 16" id="KW-0472">Membrane</keyword>
<comment type="function">
    <text evidence="16">Catalyzes the third of the four reactions of the long-chain fatty acids elongation cycle. This endoplasmic reticulum-bound enzymatic process, allows the addition of two carbons to the chain of long- and very long-chain fatty acids/VLCFAs per cycle. This enzyme catalyzes the dehydration of the 3-hydroxyacyl-CoA intermediate into trans-2,3-enoyl-CoA, within each cycle of fatty acid elongation. Thereby, it participates to the production of VLCFAs of different chain lengths that are involved in multiple biological processes as precursors of membrane lipids and lipid mediators.</text>
</comment>
<dbReference type="GO" id="GO:0102158">
    <property type="term" value="F:very-long-chain (3R)-3-hydroxyacyl-CoA dehydratase activity"/>
    <property type="evidence" value="ECO:0007669"/>
    <property type="project" value="UniProtKB-EC"/>
</dbReference>
<evidence type="ECO:0000256" key="4">
    <source>
        <dbReference type="ARBA" id="ARBA00013122"/>
    </source>
</evidence>
<feature type="transmembrane region" description="Helical" evidence="16">
    <location>
        <begin position="149"/>
        <end position="175"/>
    </location>
</feature>
<dbReference type="GO" id="GO:0005789">
    <property type="term" value="C:endoplasmic reticulum membrane"/>
    <property type="evidence" value="ECO:0007669"/>
    <property type="project" value="UniProtKB-SubCell"/>
</dbReference>
<dbReference type="EMBL" id="OV121134">
    <property type="protein sequence ID" value="CAH0552699.1"/>
    <property type="molecule type" value="Genomic_DNA"/>
</dbReference>
<evidence type="ECO:0000259" key="17">
    <source>
        <dbReference type="PROSITE" id="PS51203"/>
    </source>
</evidence>
<keyword evidence="8 16" id="KW-0276">Fatty acid metabolism</keyword>
<dbReference type="PANTHER" id="PTHR11035:SF35">
    <property type="entry name" value="VERY-LONG-CHAIN (3R)-3-HYDROXYACYL-COA DEHYDRATASE"/>
    <property type="match status" value="1"/>
</dbReference>
<dbReference type="OrthoDB" id="2157530at2759"/>
<keyword evidence="19" id="KW-1185">Reference proteome</keyword>
<evidence type="ECO:0000256" key="8">
    <source>
        <dbReference type="ARBA" id="ARBA00022832"/>
    </source>
</evidence>
<reference evidence="18" key="1">
    <citation type="submission" date="2021-12" db="EMBL/GenBank/DDBJ databases">
        <authorList>
            <person name="King R."/>
        </authorList>
    </citation>
    <scope>NUCLEOTIDE SEQUENCE</scope>
</reference>
<dbReference type="PROSITE" id="PS51203">
    <property type="entry name" value="CS"/>
    <property type="match status" value="1"/>
</dbReference>
<evidence type="ECO:0000256" key="7">
    <source>
        <dbReference type="ARBA" id="ARBA00022824"/>
    </source>
</evidence>
<dbReference type="CDD" id="cd06465">
    <property type="entry name" value="p23_hB-ind1_like"/>
    <property type="match status" value="1"/>
</dbReference>
<comment type="similarity">
    <text evidence="15">Belongs to the p23/wos2 family.</text>
</comment>
<evidence type="ECO:0000256" key="9">
    <source>
        <dbReference type="ARBA" id="ARBA00022989"/>
    </source>
</evidence>
<comment type="subcellular location">
    <subcellularLocation>
        <location evidence="1 16">Endoplasmic reticulum membrane</location>
        <topology evidence="1 16">Multi-pass membrane protein</topology>
    </subcellularLocation>
</comment>
<evidence type="ECO:0000256" key="2">
    <source>
        <dbReference type="ARBA" id="ARBA00005194"/>
    </source>
</evidence>
<feature type="transmembrane region" description="Helical" evidence="16">
    <location>
        <begin position="282"/>
        <end position="303"/>
    </location>
</feature>
<protein>
    <recommendedName>
        <fullName evidence="4 16">Very-long-chain (3R)-3-hydroxyacyl-CoA dehydratase</fullName>
        <ecNumber evidence="4 16">4.2.1.134</ecNumber>
    </recommendedName>
</protein>
<keyword evidence="5 16" id="KW-0444">Lipid biosynthesis</keyword>
<evidence type="ECO:0000256" key="12">
    <source>
        <dbReference type="ARBA" id="ARBA00023136"/>
    </source>
</evidence>
<proteinExistence type="inferred from homology"/>
<comment type="pathway">
    <text evidence="2 16">Lipid metabolism; fatty acid biosynthesis.</text>
</comment>
<keyword evidence="10" id="KW-0175">Coiled coil</keyword>
<dbReference type="PANTHER" id="PTHR11035">
    <property type="entry name" value="VERY-LONG-CHAIN (3R)-3-HYDROXYACYL-COA DEHYDRATASE"/>
    <property type="match status" value="1"/>
</dbReference>
<keyword evidence="13 16" id="KW-0275">Fatty acid biosynthesis</keyword>
<evidence type="ECO:0000256" key="11">
    <source>
        <dbReference type="ARBA" id="ARBA00023098"/>
    </source>
</evidence>
<evidence type="ECO:0000256" key="14">
    <source>
        <dbReference type="ARBA" id="ARBA00023239"/>
    </source>
</evidence>
<evidence type="ECO:0000256" key="3">
    <source>
        <dbReference type="ARBA" id="ARBA00007811"/>
    </source>
</evidence>
<evidence type="ECO:0000256" key="1">
    <source>
        <dbReference type="ARBA" id="ARBA00004477"/>
    </source>
</evidence>
<feature type="domain" description="CS" evidence="17">
    <location>
        <begin position="3"/>
        <end position="93"/>
    </location>
</feature>
<evidence type="ECO:0000256" key="5">
    <source>
        <dbReference type="ARBA" id="ARBA00022516"/>
    </source>
</evidence>
<comment type="catalytic activity">
    <reaction evidence="16">
        <text>a very-long-chain (3R)-3-hydroxyacyl-CoA = a very-long-chain (2E)-enoyl-CoA + H2O</text>
        <dbReference type="Rhea" id="RHEA:45812"/>
        <dbReference type="ChEBI" id="CHEBI:15377"/>
        <dbReference type="ChEBI" id="CHEBI:83728"/>
        <dbReference type="ChEBI" id="CHEBI:85440"/>
        <dbReference type="EC" id="4.2.1.134"/>
    </reaction>
</comment>
<accession>A0A9P0AXJ9</accession>
<feature type="transmembrane region" description="Helical" evidence="16">
    <location>
        <begin position="323"/>
        <end position="345"/>
    </location>
</feature>